<accession>F8L5T6</accession>
<protein>
    <submittedName>
        <fullName evidence="1">Uncharacterized protein</fullName>
    </submittedName>
</protein>
<dbReference type="STRING" id="331113.SNE_A02010"/>
<dbReference type="HOGENOM" id="CLU_1229206_0_0_0"/>
<gene>
    <name evidence="1" type="ordered locus">SNE_A02010</name>
</gene>
<sequence length="225" mass="25798">MFVAAIFLFTSCAHEPKSLSLDQSRAYVGSTLVSSTQFKTSEESQELFTKYCPIFVIEDENKSYNKIGEPKIKRVVQDKLEAYVDPTSAKIYTQKRTFMTERGTYTNLIYRVHFEKVPYMLMPFHVAAGKNVGLLVVVTLNDKNLPVLITTVHTCGCYISIIPTNHLEKGAFPINWKSEPKYRYGEKLAGILNYPEGEGYHPTIYLRKQTHRVSDVFIEEKNHVK</sequence>
<dbReference type="EMBL" id="FR872582">
    <property type="protein sequence ID" value="CCB88078.1"/>
    <property type="molecule type" value="Genomic_DNA"/>
</dbReference>
<name>F8L5T6_SIMNZ</name>
<evidence type="ECO:0000313" key="2">
    <source>
        <dbReference type="Proteomes" id="UP000000496"/>
    </source>
</evidence>
<reference key="1">
    <citation type="journal article" date="2011" name="Mol. Biol. Evol.">
        <title>Unity in variety -- the pan-genome of the Chlamydiae.</title>
        <authorList>
            <person name="Collingro A."/>
            <person name="Tischler P."/>
            <person name="Weinmaier T."/>
            <person name="Penz T."/>
            <person name="Heinz E."/>
            <person name="Brunham R.C."/>
            <person name="Read T.D."/>
            <person name="Bavoil P.M."/>
            <person name="Sachse K."/>
            <person name="Kahane S."/>
            <person name="Friedman M.G."/>
            <person name="Rattei T."/>
            <person name="Myers G.S.A."/>
            <person name="Horn M."/>
        </authorList>
    </citation>
    <scope>NUCLEOTIDE SEQUENCE</scope>
    <source>
        <strain>Z</strain>
    </source>
</reference>
<organism evidence="1 2">
    <name type="scientific">Simkania negevensis (strain ATCC VR-1471 / DSM 27360 / Z)</name>
    <dbReference type="NCBI Taxonomy" id="331113"/>
    <lineage>
        <taxon>Bacteria</taxon>
        <taxon>Pseudomonadati</taxon>
        <taxon>Chlamydiota</taxon>
        <taxon>Chlamydiia</taxon>
        <taxon>Parachlamydiales</taxon>
        <taxon>Simkaniaceae</taxon>
        <taxon>Simkania</taxon>
    </lineage>
</organism>
<reference evidence="1 2" key="2">
    <citation type="journal article" date="2011" name="Mol. Biol. Evol.">
        <title>Unity in variety--the pan-genome of the Chlamydiae.</title>
        <authorList>
            <person name="Collingro A."/>
            <person name="Tischler P."/>
            <person name="Weinmaier T."/>
            <person name="Penz T."/>
            <person name="Heinz E."/>
            <person name="Brunham R.C."/>
            <person name="Read T.D."/>
            <person name="Bavoil P.M."/>
            <person name="Sachse K."/>
            <person name="Kahane S."/>
            <person name="Friedman M.G."/>
            <person name="Rattei T."/>
            <person name="Myers G.S."/>
            <person name="Horn M."/>
        </authorList>
    </citation>
    <scope>NUCLEOTIDE SEQUENCE [LARGE SCALE GENOMIC DNA]</scope>
    <source>
        <strain evidence="2">ATCC VR-1471 / Z</strain>
    </source>
</reference>
<dbReference type="KEGG" id="sng:SNE_A02010"/>
<evidence type="ECO:0000313" key="1">
    <source>
        <dbReference type="EMBL" id="CCB88078.1"/>
    </source>
</evidence>
<dbReference type="Proteomes" id="UP000000496">
    <property type="component" value="Chromosome gsn.131"/>
</dbReference>
<keyword evidence="2" id="KW-1185">Reference proteome</keyword>
<dbReference type="eggNOG" id="ENOG502ZC1I">
    <property type="taxonomic scope" value="Bacteria"/>
</dbReference>
<dbReference type="AlphaFoldDB" id="F8L5T6"/>
<proteinExistence type="predicted"/>